<dbReference type="InterPro" id="IPR000873">
    <property type="entry name" value="AMP-dep_synth/lig_dom"/>
</dbReference>
<keyword evidence="2 5" id="KW-0436">Ligase</keyword>
<comment type="caution">
    <text evidence="5">The sequence shown here is derived from an EMBL/GenBank/DDBJ whole genome shotgun (WGS) entry which is preliminary data.</text>
</comment>
<dbReference type="Gene3D" id="3.30.300.30">
    <property type="match status" value="1"/>
</dbReference>
<gene>
    <name evidence="5" type="ORF">EGD98_20505</name>
</gene>
<comment type="similarity">
    <text evidence="1">Belongs to the ATP-dependent AMP-binding enzyme family.</text>
</comment>
<proteinExistence type="inferred from homology"/>
<dbReference type="EMBL" id="RKLQ01000007">
    <property type="protein sequence ID" value="MBX0306032.1"/>
    <property type="molecule type" value="Genomic_DNA"/>
</dbReference>
<name>A0A8J7YID9_9EURY</name>
<evidence type="ECO:0000313" key="5">
    <source>
        <dbReference type="EMBL" id="MBX0306032.1"/>
    </source>
</evidence>
<dbReference type="InterPro" id="IPR025110">
    <property type="entry name" value="AMP-bd_C"/>
</dbReference>
<dbReference type="PANTHER" id="PTHR43201">
    <property type="entry name" value="ACYL-COA SYNTHETASE"/>
    <property type="match status" value="1"/>
</dbReference>
<evidence type="ECO:0000256" key="1">
    <source>
        <dbReference type="ARBA" id="ARBA00006432"/>
    </source>
</evidence>
<dbReference type="Gene3D" id="2.30.38.10">
    <property type="entry name" value="Luciferase, Domain 3"/>
    <property type="match status" value="1"/>
</dbReference>
<organism evidence="5 6">
    <name type="scientific">Haloarcula salinisoli</name>
    <dbReference type="NCBI Taxonomy" id="2487746"/>
    <lineage>
        <taxon>Archaea</taxon>
        <taxon>Methanobacteriati</taxon>
        <taxon>Methanobacteriota</taxon>
        <taxon>Stenosarchaea group</taxon>
        <taxon>Halobacteria</taxon>
        <taxon>Halobacteriales</taxon>
        <taxon>Haloarculaceae</taxon>
        <taxon>Haloarcula</taxon>
    </lineage>
</organism>
<dbReference type="GO" id="GO:0031956">
    <property type="term" value="F:medium-chain fatty acid-CoA ligase activity"/>
    <property type="evidence" value="ECO:0007669"/>
    <property type="project" value="TreeGrafter"/>
</dbReference>
<dbReference type="InterPro" id="IPR020845">
    <property type="entry name" value="AMP-binding_CS"/>
</dbReference>
<dbReference type="PROSITE" id="PS00455">
    <property type="entry name" value="AMP_BINDING"/>
    <property type="match status" value="1"/>
</dbReference>
<dbReference type="SUPFAM" id="SSF56801">
    <property type="entry name" value="Acetyl-CoA synthetase-like"/>
    <property type="match status" value="1"/>
</dbReference>
<evidence type="ECO:0000256" key="2">
    <source>
        <dbReference type="ARBA" id="ARBA00022598"/>
    </source>
</evidence>
<keyword evidence="6" id="KW-1185">Reference proteome</keyword>
<reference evidence="5" key="1">
    <citation type="submission" date="2021-06" db="EMBL/GenBank/DDBJ databases">
        <title>Halomicroarcula sp. F24A a new haloarchaeum isolated from saline soil.</title>
        <authorList>
            <person name="Duran-Viseras A."/>
            <person name="Sanchez-Porro C."/>
            <person name="Ventosa A."/>
        </authorList>
    </citation>
    <scope>NUCLEOTIDE SEQUENCE</scope>
    <source>
        <strain evidence="5">F24A</strain>
    </source>
</reference>
<sequence length="503" mass="56039">MWSVDYLFKNTVRRSPEKTAIVDPQSGDRLTYADVDSEVTDIAAGLRNIGVEKGDRVAISLPNVPKHILLALAIQRLGAVAVPFDPRVSKSKFRHFVTDSKPEVLVFGDSIEDHVLALREELTCDTFVSATEPPASDIYSYEDLKQPTDEPIHVTVDPDDLSVIQYSSGTTGKPKGVEITHRVGVNRVFLHLLSQEPFDEETMLGEIPICHTIGFHANLLTVIAAGGTYIPMREINPELCLELIQREEVTMLHEIPVMYEHLLGAAQEADIDPSDCFESVEFVVSSSAPIGTDLFADIKEIIDPDYIYNTYGMSEIYPPYSKVNLRNKDDHQLFGYADTPDIRLVEIGSRDPTAEVEPGEEGEFIVRSDSPGAFDGYWSDHKDAAEEIEDGWYFSGDGCVETGSGYYKLTGRLDNRIKFVGENIYPENVESVLLTHPSVQQSSVVGVEHDEFGEVPKAFVRVDDSAVTAEELEQFCVDSDELEDHKRPREFEFVDEVPDSGLL</sequence>
<dbReference type="PANTHER" id="PTHR43201:SF5">
    <property type="entry name" value="MEDIUM-CHAIN ACYL-COA LIGASE ACSF2, MITOCHONDRIAL"/>
    <property type="match status" value="1"/>
</dbReference>
<dbReference type="RefSeq" id="WP_220590226.1">
    <property type="nucleotide sequence ID" value="NZ_RKLQ01000007.1"/>
</dbReference>
<accession>A0A8J7YID9</accession>
<dbReference type="Pfam" id="PF00501">
    <property type="entry name" value="AMP-binding"/>
    <property type="match status" value="1"/>
</dbReference>
<dbReference type="GO" id="GO:0006631">
    <property type="term" value="P:fatty acid metabolic process"/>
    <property type="evidence" value="ECO:0007669"/>
    <property type="project" value="TreeGrafter"/>
</dbReference>
<dbReference type="Pfam" id="PF13193">
    <property type="entry name" value="AMP-binding_C"/>
    <property type="match status" value="1"/>
</dbReference>
<dbReference type="Gene3D" id="3.40.50.980">
    <property type="match status" value="2"/>
</dbReference>
<dbReference type="InterPro" id="IPR045851">
    <property type="entry name" value="AMP-bd_C_sf"/>
</dbReference>
<dbReference type="AlphaFoldDB" id="A0A8J7YID9"/>
<protein>
    <submittedName>
        <fullName evidence="5">Acyl--CoA ligase</fullName>
    </submittedName>
</protein>
<evidence type="ECO:0000259" key="4">
    <source>
        <dbReference type="Pfam" id="PF13193"/>
    </source>
</evidence>
<dbReference type="Proteomes" id="UP000783863">
    <property type="component" value="Unassembled WGS sequence"/>
</dbReference>
<feature type="domain" description="AMP-dependent synthetase/ligase" evidence="3">
    <location>
        <begin position="8"/>
        <end position="378"/>
    </location>
</feature>
<evidence type="ECO:0000259" key="3">
    <source>
        <dbReference type="Pfam" id="PF00501"/>
    </source>
</evidence>
<feature type="domain" description="AMP-binding enzyme C-terminal" evidence="4">
    <location>
        <begin position="429"/>
        <end position="499"/>
    </location>
</feature>
<evidence type="ECO:0000313" key="6">
    <source>
        <dbReference type="Proteomes" id="UP000783863"/>
    </source>
</evidence>